<evidence type="ECO:0000256" key="9">
    <source>
        <dbReference type="PROSITE-ProRule" id="PRU10141"/>
    </source>
</evidence>
<keyword evidence="4 9" id="KW-0547">Nucleotide-binding</keyword>
<evidence type="ECO:0000256" key="3">
    <source>
        <dbReference type="ARBA" id="ARBA00022679"/>
    </source>
</evidence>
<dbReference type="FunFam" id="1.10.510.10:FF:000275">
    <property type="entry name" value="SRSF protein kinase 2 isoform X3"/>
    <property type="match status" value="1"/>
</dbReference>
<dbReference type="PROSITE" id="PS00108">
    <property type="entry name" value="PROTEIN_KINASE_ST"/>
    <property type="match status" value="1"/>
</dbReference>
<dbReference type="Gene3D" id="3.30.200.20">
    <property type="entry name" value="Phosphorylase Kinase, domain 1"/>
    <property type="match status" value="1"/>
</dbReference>
<evidence type="ECO:0000259" key="11">
    <source>
        <dbReference type="PROSITE" id="PS50011"/>
    </source>
</evidence>
<evidence type="ECO:0000256" key="5">
    <source>
        <dbReference type="ARBA" id="ARBA00022777"/>
    </source>
</evidence>
<evidence type="ECO:0000256" key="6">
    <source>
        <dbReference type="ARBA" id="ARBA00022840"/>
    </source>
</evidence>
<dbReference type="GO" id="GO:0005524">
    <property type="term" value="F:ATP binding"/>
    <property type="evidence" value="ECO:0007669"/>
    <property type="project" value="UniProtKB-UniRule"/>
</dbReference>
<dbReference type="SUPFAM" id="SSF56112">
    <property type="entry name" value="Protein kinase-like (PK-like)"/>
    <property type="match status" value="1"/>
</dbReference>
<sequence>MGNSASSPAAGVTVHKGPEEVFACDEEPVFLTAKQGFGFYPITLGQKFCEGRYEILRKLGWGQSSTVWLARDASASRYRSDTFVAVKVLTANATAGFQKDRSGELPILQRVTAANPSHPGFRFITPLLDHFTIESAQGNHLCLTTQVLGTSVNDLRRAQPRKAFRLPTAKRVIKQILYALDYLHRECGVIHTDLKPDNMMIFHGQPDAHIRAVLRQEPSRLYPERVDLAFSPDPIRTVVSQPIPLTGVREDGRDVLIKVADLGHATWASRHFNEEIQPYTLRAPEVVLGHPWSTPVDIWSLGCLTFEFLTGACCIDPEQGKTFSLEDDILARIMELTGESFPSSMLSQSSRAILFFDPEDPTRSLRRIKNITPLSIEAALRNYHSIESMSDQDINGVARFMRRCLCLEPSKRASAAELLQDEWLGDVDL</sequence>
<dbReference type="GO" id="GO:0000245">
    <property type="term" value="P:spliceosomal complex assembly"/>
    <property type="evidence" value="ECO:0007669"/>
    <property type="project" value="TreeGrafter"/>
</dbReference>
<dbReference type="AlphaFoldDB" id="A0A067NCA6"/>
<accession>A0A067NCA6</accession>
<evidence type="ECO:0000256" key="4">
    <source>
        <dbReference type="ARBA" id="ARBA00022741"/>
    </source>
</evidence>
<dbReference type="PROSITE" id="PS00107">
    <property type="entry name" value="PROTEIN_KINASE_ATP"/>
    <property type="match status" value="1"/>
</dbReference>
<dbReference type="GO" id="GO:0050684">
    <property type="term" value="P:regulation of mRNA processing"/>
    <property type="evidence" value="ECO:0007669"/>
    <property type="project" value="TreeGrafter"/>
</dbReference>
<keyword evidence="3" id="KW-0808">Transferase</keyword>
<dbReference type="InterPro" id="IPR000719">
    <property type="entry name" value="Prot_kinase_dom"/>
</dbReference>
<dbReference type="GO" id="GO:0005634">
    <property type="term" value="C:nucleus"/>
    <property type="evidence" value="ECO:0007669"/>
    <property type="project" value="TreeGrafter"/>
</dbReference>
<keyword evidence="13" id="KW-1185">Reference proteome</keyword>
<dbReference type="InterPro" id="IPR008271">
    <property type="entry name" value="Ser/Thr_kinase_AS"/>
</dbReference>
<dbReference type="InterPro" id="IPR011009">
    <property type="entry name" value="Kinase-like_dom_sf"/>
</dbReference>
<dbReference type="SMART" id="SM00220">
    <property type="entry name" value="S_TKc"/>
    <property type="match status" value="1"/>
</dbReference>
<keyword evidence="6 9" id="KW-0067">ATP-binding</keyword>
<feature type="binding site" evidence="9">
    <location>
        <position position="87"/>
    </location>
    <ligand>
        <name>ATP</name>
        <dbReference type="ChEBI" id="CHEBI:30616"/>
    </ligand>
</feature>
<protein>
    <recommendedName>
        <fullName evidence="1">non-specific serine/threonine protein kinase</fullName>
        <ecNumber evidence="1">2.7.11.1</ecNumber>
    </recommendedName>
</protein>
<name>A0A067NCA6_BOTB1</name>
<feature type="domain" description="Protein kinase" evidence="11">
    <location>
        <begin position="53"/>
        <end position="424"/>
    </location>
</feature>
<comment type="catalytic activity">
    <reaction evidence="7">
        <text>L-threonyl-[protein] + ATP = O-phospho-L-threonyl-[protein] + ADP + H(+)</text>
        <dbReference type="Rhea" id="RHEA:46608"/>
        <dbReference type="Rhea" id="RHEA-COMP:11060"/>
        <dbReference type="Rhea" id="RHEA-COMP:11605"/>
        <dbReference type="ChEBI" id="CHEBI:15378"/>
        <dbReference type="ChEBI" id="CHEBI:30013"/>
        <dbReference type="ChEBI" id="CHEBI:30616"/>
        <dbReference type="ChEBI" id="CHEBI:61977"/>
        <dbReference type="ChEBI" id="CHEBI:456216"/>
        <dbReference type="EC" id="2.7.11.1"/>
    </reaction>
</comment>
<comment type="catalytic activity">
    <reaction evidence="8">
        <text>L-seryl-[protein] + ATP = O-phospho-L-seryl-[protein] + ADP + H(+)</text>
        <dbReference type="Rhea" id="RHEA:17989"/>
        <dbReference type="Rhea" id="RHEA-COMP:9863"/>
        <dbReference type="Rhea" id="RHEA-COMP:11604"/>
        <dbReference type="ChEBI" id="CHEBI:15378"/>
        <dbReference type="ChEBI" id="CHEBI:29999"/>
        <dbReference type="ChEBI" id="CHEBI:30616"/>
        <dbReference type="ChEBI" id="CHEBI:83421"/>
        <dbReference type="ChEBI" id="CHEBI:456216"/>
        <dbReference type="EC" id="2.7.11.1"/>
    </reaction>
</comment>
<dbReference type="InParanoid" id="A0A067NCA6"/>
<dbReference type="STRING" id="930990.A0A067NCA6"/>
<dbReference type="OrthoDB" id="5979581at2759"/>
<keyword evidence="2 10" id="KW-0723">Serine/threonine-protein kinase</keyword>
<reference evidence="13" key="1">
    <citation type="journal article" date="2014" name="Proc. Natl. Acad. Sci. U.S.A.">
        <title>Extensive sampling of basidiomycete genomes demonstrates inadequacy of the white-rot/brown-rot paradigm for wood decay fungi.</title>
        <authorList>
            <person name="Riley R."/>
            <person name="Salamov A.A."/>
            <person name="Brown D.W."/>
            <person name="Nagy L.G."/>
            <person name="Floudas D."/>
            <person name="Held B.W."/>
            <person name="Levasseur A."/>
            <person name="Lombard V."/>
            <person name="Morin E."/>
            <person name="Otillar R."/>
            <person name="Lindquist E.A."/>
            <person name="Sun H."/>
            <person name="LaButti K.M."/>
            <person name="Schmutz J."/>
            <person name="Jabbour D."/>
            <person name="Luo H."/>
            <person name="Baker S.E."/>
            <person name="Pisabarro A.G."/>
            <person name="Walton J.D."/>
            <person name="Blanchette R.A."/>
            <person name="Henrissat B."/>
            <person name="Martin F."/>
            <person name="Cullen D."/>
            <person name="Hibbett D.S."/>
            <person name="Grigoriev I.V."/>
        </authorList>
    </citation>
    <scope>NUCLEOTIDE SEQUENCE [LARGE SCALE GENOMIC DNA]</scope>
    <source>
        <strain evidence="13">FD-172 SS1</strain>
    </source>
</reference>
<dbReference type="GO" id="GO:0004674">
    <property type="term" value="F:protein serine/threonine kinase activity"/>
    <property type="evidence" value="ECO:0007669"/>
    <property type="project" value="UniProtKB-KW"/>
</dbReference>
<dbReference type="InterPro" id="IPR017441">
    <property type="entry name" value="Protein_kinase_ATP_BS"/>
</dbReference>
<evidence type="ECO:0000256" key="7">
    <source>
        <dbReference type="ARBA" id="ARBA00047899"/>
    </source>
</evidence>
<dbReference type="Pfam" id="PF00069">
    <property type="entry name" value="Pkinase"/>
    <property type="match status" value="2"/>
</dbReference>
<evidence type="ECO:0000256" key="10">
    <source>
        <dbReference type="RuleBase" id="RU000304"/>
    </source>
</evidence>
<dbReference type="EC" id="2.7.11.1" evidence="1"/>
<evidence type="ECO:0000313" key="13">
    <source>
        <dbReference type="Proteomes" id="UP000027195"/>
    </source>
</evidence>
<dbReference type="EMBL" id="KL198016">
    <property type="protein sequence ID" value="KDQ21391.1"/>
    <property type="molecule type" value="Genomic_DNA"/>
</dbReference>
<keyword evidence="5" id="KW-0418">Kinase</keyword>
<evidence type="ECO:0000256" key="2">
    <source>
        <dbReference type="ARBA" id="ARBA00022527"/>
    </source>
</evidence>
<gene>
    <name evidence="12" type="ORF">BOTBODRAFT_99685</name>
</gene>
<dbReference type="PROSITE" id="PS50011">
    <property type="entry name" value="PROTEIN_KINASE_DOM"/>
    <property type="match status" value="1"/>
</dbReference>
<dbReference type="PANTHER" id="PTHR47634:SF9">
    <property type="entry name" value="PROTEIN KINASE DOMAIN-CONTAINING PROTEIN-RELATED"/>
    <property type="match status" value="1"/>
</dbReference>
<comment type="similarity">
    <text evidence="10">Belongs to the protein kinase superfamily.</text>
</comment>
<proteinExistence type="inferred from homology"/>
<dbReference type="Gene3D" id="1.10.510.10">
    <property type="entry name" value="Transferase(Phosphotransferase) domain 1"/>
    <property type="match status" value="1"/>
</dbReference>
<organism evidence="12 13">
    <name type="scientific">Botryobasidium botryosum (strain FD-172 SS1)</name>
    <dbReference type="NCBI Taxonomy" id="930990"/>
    <lineage>
        <taxon>Eukaryota</taxon>
        <taxon>Fungi</taxon>
        <taxon>Dikarya</taxon>
        <taxon>Basidiomycota</taxon>
        <taxon>Agaricomycotina</taxon>
        <taxon>Agaricomycetes</taxon>
        <taxon>Cantharellales</taxon>
        <taxon>Botryobasidiaceae</taxon>
        <taxon>Botryobasidium</taxon>
    </lineage>
</organism>
<dbReference type="GO" id="GO:0005737">
    <property type="term" value="C:cytoplasm"/>
    <property type="evidence" value="ECO:0007669"/>
    <property type="project" value="TreeGrafter"/>
</dbReference>
<dbReference type="Proteomes" id="UP000027195">
    <property type="component" value="Unassembled WGS sequence"/>
</dbReference>
<evidence type="ECO:0000256" key="8">
    <source>
        <dbReference type="ARBA" id="ARBA00048679"/>
    </source>
</evidence>
<dbReference type="HOGENOM" id="CLU_000288_81_13_1"/>
<evidence type="ECO:0000313" key="12">
    <source>
        <dbReference type="EMBL" id="KDQ21391.1"/>
    </source>
</evidence>
<evidence type="ECO:0000256" key="1">
    <source>
        <dbReference type="ARBA" id="ARBA00012513"/>
    </source>
</evidence>
<dbReference type="PANTHER" id="PTHR47634">
    <property type="entry name" value="PROTEIN KINASE DOMAIN-CONTAINING PROTEIN-RELATED"/>
    <property type="match status" value="1"/>
</dbReference>
<dbReference type="InterPro" id="IPR051334">
    <property type="entry name" value="SRPK"/>
</dbReference>